<keyword evidence="3" id="KW-1185">Reference proteome</keyword>
<protein>
    <submittedName>
        <fullName evidence="2">Uncharacterized protein</fullName>
    </submittedName>
</protein>
<feature type="compositionally biased region" description="Polar residues" evidence="1">
    <location>
        <begin position="98"/>
        <end position="112"/>
    </location>
</feature>
<feature type="region of interest" description="Disordered" evidence="1">
    <location>
        <begin position="26"/>
        <end position="130"/>
    </location>
</feature>
<sequence>MPAADSTSYKTGRIGSGVQISLHAARWQRPRESYWADSRATPQLPRQRGRPHGEPGYPGSRTSKNGRRIQKERAPFMEDAGGVREEDESGTEEKNDVLTPTASPKTCGTHATPTKEEETDGRESRHVPGGTWLYQSSENLKPPHLPYFPFLLVSGLILGDPRGISSPVKRKSGKEENNLGLED</sequence>
<name>A0AAV7P244_PLEWA</name>
<evidence type="ECO:0000256" key="1">
    <source>
        <dbReference type="SAM" id="MobiDB-lite"/>
    </source>
</evidence>
<evidence type="ECO:0000313" key="3">
    <source>
        <dbReference type="Proteomes" id="UP001066276"/>
    </source>
</evidence>
<feature type="region of interest" description="Disordered" evidence="1">
    <location>
        <begin position="159"/>
        <end position="183"/>
    </location>
</feature>
<organism evidence="2 3">
    <name type="scientific">Pleurodeles waltl</name>
    <name type="common">Iberian ribbed newt</name>
    <dbReference type="NCBI Taxonomy" id="8319"/>
    <lineage>
        <taxon>Eukaryota</taxon>
        <taxon>Metazoa</taxon>
        <taxon>Chordata</taxon>
        <taxon>Craniata</taxon>
        <taxon>Vertebrata</taxon>
        <taxon>Euteleostomi</taxon>
        <taxon>Amphibia</taxon>
        <taxon>Batrachia</taxon>
        <taxon>Caudata</taxon>
        <taxon>Salamandroidea</taxon>
        <taxon>Salamandridae</taxon>
        <taxon>Pleurodelinae</taxon>
        <taxon>Pleurodeles</taxon>
    </lineage>
</organism>
<gene>
    <name evidence="2" type="ORF">NDU88_000724</name>
</gene>
<comment type="caution">
    <text evidence="2">The sequence shown here is derived from an EMBL/GenBank/DDBJ whole genome shotgun (WGS) entry which is preliminary data.</text>
</comment>
<proteinExistence type="predicted"/>
<reference evidence="2" key="1">
    <citation type="journal article" date="2022" name="bioRxiv">
        <title>Sequencing and chromosome-scale assembly of the giantPleurodeles waltlgenome.</title>
        <authorList>
            <person name="Brown T."/>
            <person name="Elewa A."/>
            <person name="Iarovenko S."/>
            <person name="Subramanian E."/>
            <person name="Araus A.J."/>
            <person name="Petzold A."/>
            <person name="Susuki M."/>
            <person name="Suzuki K.-i.T."/>
            <person name="Hayashi T."/>
            <person name="Toyoda A."/>
            <person name="Oliveira C."/>
            <person name="Osipova E."/>
            <person name="Leigh N.D."/>
            <person name="Simon A."/>
            <person name="Yun M.H."/>
        </authorList>
    </citation>
    <scope>NUCLEOTIDE SEQUENCE</scope>
    <source>
        <strain evidence="2">20211129_DDA</strain>
        <tissue evidence="2">Liver</tissue>
    </source>
</reference>
<dbReference type="AlphaFoldDB" id="A0AAV7P244"/>
<dbReference type="Proteomes" id="UP001066276">
    <property type="component" value="Chromosome 7"/>
</dbReference>
<evidence type="ECO:0000313" key="2">
    <source>
        <dbReference type="EMBL" id="KAJ1122221.1"/>
    </source>
</evidence>
<accession>A0AAV7P244</accession>
<feature type="compositionally biased region" description="Basic and acidic residues" evidence="1">
    <location>
        <begin position="113"/>
        <end position="126"/>
    </location>
</feature>
<dbReference type="EMBL" id="JANPWB010000011">
    <property type="protein sequence ID" value="KAJ1122221.1"/>
    <property type="molecule type" value="Genomic_DNA"/>
</dbReference>
<feature type="compositionally biased region" description="Basic and acidic residues" evidence="1">
    <location>
        <begin position="69"/>
        <end position="84"/>
    </location>
</feature>